<dbReference type="InterPro" id="IPR013767">
    <property type="entry name" value="PAS_fold"/>
</dbReference>
<evidence type="ECO:0000259" key="19">
    <source>
        <dbReference type="PROSITE" id="PS50109"/>
    </source>
</evidence>
<feature type="domain" description="Response regulatory" evidence="20">
    <location>
        <begin position="625"/>
        <end position="741"/>
    </location>
</feature>
<feature type="domain" description="PAC" evidence="22">
    <location>
        <begin position="125"/>
        <end position="177"/>
    </location>
</feature>
<reference evidence="24" key="1">
    <citation type="journal article" date="2020" name="mSystems">
        <title>Genome- and Community-Level Interaction Insights into Carbon Utilization and Element Cycling Functions of Hydrothermarchaeota in Hydrothermal Sediment.</title>
        <authorList>
            <person name="Zhou Z."/>
            <person name="Liu Y."/>
            <person name="Xu W."/>
            <person name="Pan J."/>
            <person name="Luo Z.H."/>
            <person name="Li M."/>
        </authorList>
    </citation>
    <scope>NUCLEOTIDE SEQUENCE [LARGE SCALE GENOMIC DNA]</scope>
    <source>
        <strain evidence="24">HyVt-26</strain>
    </source>
</reference>
<keyword evidence="7 18" id="KW-0812">Transmembrane</keyword>
<dbReference type="InterPro" id="IPR004358">
    <property type="entry name" value="Sig_transdc_His_kin-like_C"/>
</dbReference>
<evidence type="ECO:0000313" key="24">
    <source>
        <dbReference type="EMBL" id="HDK37503.1"/>
    </source>
</evidence>
<feature type="transmembrane region" description="Helical" evidence="18">
    <location>
        <begin position="18"/>
        <end position="39"/>
    </location>
</feature>
<dbReference type="GO" id="GO:0000155">
    <property type="term" value="F:phosphorelay sensor kinase activity"/>
    <property type="evidence" value="ECO:0007669"/>
    <property type="project" value="InterPro"/>
</dbReference>
<dbReference type="InterPro" id="IPR035965">
    <property type="entry name" value="PAS-like_dom_sf"/>
</dbReference>
<protein>
    <recommendedName>
        <fullName evidence="3">histidine kinase</fullName>
        <ecNumber evidence="3">2.7.13.3</ecNumber>
    </recommendedName>
</protein>
<dbReference type="InterPro" id="IPR000700">
    <property type="entry name" value="PAS-assoc_C"/>
</dbReference>
<comment type="catalytic activity">
    <reaction evidence="1">
        <text>ATP + protein L-histidine = ADP + protein N-phospho-L-histidine.</text>
        <dbReference type="EC" id="2.7.13.3"/>
    </reaction>
</comment>
<evidence type="ECO:0000256" key="8">
    <source>
        <dbReference type="ARBA" id="ARBA00022741"/>
    </source>
</evidence>
<evidence type="ECO:0000259" key="20">
    <source>
        <dbReference type="PROSITE" id="PS50110"/>
    </source>
</evidence>
<gene>
    <name evidence="24" type="ORF">ENG92_00590</name>
</gene>
<dbReference type="PROSITE" id="PS50894">
    <property type="entry name" value="HPT"/>
    <property type="match status" value="1"/>
</dbReference>
<keyword evidence="10" id="KW-0067">ATP-binding</keyword>
<dbReference type="GO" id="GO:0005524">
    <property type="term" value="F:ATP binding"/>
    <property type="evidence" value="ECO:0007669"/>
    <property type="project" value="UniProtKB-KW"/>
</dbReference>
<dbReference type="InterPro" id="IPR001789">
    <property type="entry name" value="Sig_transdc_resp-reg_receiver"/>
</dbReference>
<dbReference type="InterPro" id="IPR011006">
    <property type="entry name" value="CheY-like_superfamily"/>
</dbReference>
<dbReference type="SUPFAM" id="SSF55874">
    <property type="entry name" value="ATPase domain of HSP90 chaperone/DNA topoisomerase II/histidine kinase"/>
    <property type="match status" value="1"/>
</dbReference>
<feature type="modified residue" description="4-aspartylphosphate" evidence="16">
    <location>
        <position position="674"/>
    </location>
</feature>
<comment type="subcellular location">
    <subcellularLocation>
        <location evidence="2">Cell membrane</location>
        <topology evidence="2">Multi-pass membrane protein</topology>
    </subcellularLocation>
</comment>
<keyword evidence="8" id="KW-0547">Nucleotide-binding</keyword>
<dbReference type="CDD" id="cd00082">
    <property type="entry name" value="HisKA"/>
    <property type="match status" value="1"/>
</dbReference>
<evidence type="ECO:0000256" key="7">
    <source>
        <dbReference type="ARBA" id="ARBA00022692"/>
    </source>
</evidence>
<sequence length="974" mass="107915">QYSSELERLGRPAAPVHLFPWLLAGLAIVLLCYLLILFWKRQLEQKLASSEHLFKAIFDHAGIGIAVVETASGKAIRVNQRYCEMLGYSAEEAANLNFVAITHPEDRQTELDYMARLKAGEISNFSMQKCYTRKDGSRHWANLIITRIGEQGRKPTYHLVVIEDIDARKQTEEKAQAALLKAEHLLAESDQARRVLLSILEDHKHTEEALRHSKHELNKLAQVVEQSPESIVVTNLDAKIEYVNEAFLQTTGYSPEEVMGQNPRILQSGKTPPATYTELWTALKQGKSWTGEFCNRRKDGSEYVEMALVMPIRQSDGTIIHYAAVKEDITEKKRITEELDTYRNHLEQLVEKRTAELKEARQAAEAASQAKSNFLANMSHEIRTPMNAIIGLTHLIQRTAPTPEQSELLAKIDLASSHLLNIINDILDLSKIEAGKLNIEQSNFHLAQIFDHIYSIQKEQVLAKGLDIKIDLDEVPSWLRGDPIRLRQALLNYTSNAIKFTEKGSISIRAKLIEEQGDELLLRFEVEDTGIGIEPDKLSGLFDAFVQADGSTTRKYGGTGLGLAITRRLAELMDGEVGVESEPGRGSTFWFTARLLRGHGVEPPAVSEDSTNAEMELLTHHAGSRILLVEDNAINMEVASELLKSVGLIVDGAENGQEAVEKVRANSYDLVLMDIQMPQMNGLEATRLIRAMEGKDDLPILAMTANVFKEDRQTALAAGMKGFIAKPIDPHDLFSTINEWLPGHETTAEAIPGPVAPLAPAANEIALQKQLMAIEGMDAQLGLRNMRNDAAGYLRLLRLFDASHAEDMDKLNEHLAAGEGDVAQRLVHTLKGTAGTLGLSALQKAASALDTHLRNLGSKEKDEKLSRLIEAISTEQARLHEALARLDAPPLPKPEIIASPMETQHVLEHLKTLLAMDDAEANILFSTSGTLLQQTFGAMAEQLGQQIETFDYSAALKTIERMSVSVADKENPTP</sequence>
<dbReference type="SMART" id="SM00091">
    <property type="entry name" value="PAS"/>
    <property type="match status" value="2"/>
</dbReference>
<evidence type="ECO:0000259" key="21">
    <source>
        <dbReference type="PROSITE" id="PS50112"/>
    </source>
</evidence>
<dbReference type="InterPro" id="IPR005467">
    <property type="entry name" value="His_kinase_dom"/>
</dbReference>
<dbReference type="FunFam" id="3.30.565.10:FF:000010">
    <property type="entry name" value="Sensor histidine kinase RcsC"/>
    <property type="match status" value="1"/>
</dbReference>
<dbReference type="InterPro" id="IPR003661">
    <property type="entry name" value="HisK_dim/P_dom"/>
</dbReference>
<keyword evidence="4" id="KW-1003">Cell membrane</keyword>
<dbReference type="PROSITE" id="PS50113">
    <property type="entry name" value="PAC"/>
    <property type="match status" value="2"/>
</dbReference>
<feature type="coiled-coil region" evidence="17">
    <location>
        <begin position="332"/>
        <end position="377"/>
    </location>
</feature>
<dbReference type="SUPFAM" id="SSF47384">
    <property type="entry name" value="Homodimeric domain of signal transducing histidine kinase"/>
    <property type="match status" value="1"/>
</dbReference>
<evidence type="ECO:0000256" key="6">
    <source>
        <dbReference type="ARBA" id="ARBA00022679"/>
    </source>
</evidence>
<dbReference type="InterPro" id="IPR036097">
    <property type="entry name" value="HisK_dim/P_sf"/>
</dbReference>
<dbReference type="PRINTS" id="PR00344">
    <property type="entry name" value="BCTRLSENSOR"/>
</dbReference>
<keyword evidence="13 18" id="KW-0472">Membrane</keyword>
<comment type="caution">
    <text evidence="24">The sequence shown here is derived from an EMBL/GenBank/DDBJ whole genome shotgun (WGS) entry which is preliminary data.</text>
</comment>
<dbReference type="FunFam" id="1.10.287.130:FF:000038">
    <property type="entry name" value="Sensory transduction histidine kinase"/>
    <property type="match status" value="1"/>
</dbReference>
<dbReference type="InterPro" id="IPR036641">
    <property type="entry name" value="HPT_dom_sf"/>
</dbReference>
<dbReference type="SMART" id="SM00086">
    <property type="entry name" value="PAC"/>
    <property type="match status" value="2"/>
</dbReference>
<dbReference type="Pfam" id="PF00989">
    <property type="entry name" value="PAS"/>
    <property type="match status" value="1"/>
</dbReference>
<dbReference type="Gene3D" id="3.30.450.20">
    <property type="entry name" value="PAS domain"/>
    <property type="match status" value="2"/>
</dbReference>
<dbReference type="Gene3D" id="1.10.287.130">
    <property type="match status" value="1"/>
</dbReference>
<dbReference type="EMBL" id="DRCV01000028">
    <property type="protein sequence ID" value="HDK37503.1"/>
    <property type="molecule type" value="Genomic_DNA"/>
</dbReference>
<dbReference type="CDD" id="cd17546">
    <property type="entry name" value="REC_hyHK_CKI1_RcsC-like"/>
    <property type="match status" value="1"/>
</dbReference>
<dbReference type="CDD" id="cd00130">
    <property type="entry name" value="PAS"/>
    <property type="match status" value="2"/>
</dbReference>
<evidence type="ECO:0000259" key="23">
    <source>
        <dbReference type="PROSITE" id="PS50894"/>
    </source>
</evidence>
<organism evidence="24">
    <name type="scientific">Thiolapillus brandeum</name>
    <dbReference type="NCBI Taxonomy" id="1076588"/>
    <lineage>
        <taxon>Bacteria</taxon>
        <taxon>Pseudomonadati</taxon>
        <taxon>Pseudomonadota</taxon>
        <taxon>Gammaproteobacteria</taxon>
        <taxon>Chromatiales</taxon>
        <taxon>Sedimenticolaceae</taxon>
        <taxon>Thiolapillus</taxon>
    </lineage>
</organism>
<evidence type="ECO:0000256" key="1">
    <source>
        <dbReference type="ARBA" id="ARBA00000085"/>
    </source>
</evidence>
<name>A0A831K1R5_9GAMM</name>
<proteinExistence type="predicted"/>
<dbReference type="EC" id="2.7.13.3" evidence="3"/>
<evidence type="ECO:0000256" key="12">
    <source>
        <dbReference type="ARBA" id="ARBA00023012"/>
    </source>
</evidence>
<dbReference type="NCBIfam" id="TIGR00229">
    <property type="entry name" value="sensory_box"/>
    <property type="match status" value="2"/>
</dbReference>
<feature type="domain" description="PAS" evidence="21">
    <location>
        <begin position="50"/>
        <end position="121"/>
    </location>
</feature>
<dbReference type="Proteomes" id="UP000885822">
    <property type="component" value="Unassembled WGS sequence"/>
</dbReference>
<dbReference type="InterPro" id="IPR003594">
    <property type="entry name" value="HATPase_dom"/>
</dbReference>
<evidence type="ECO:0000256" key="2">
    <source>
        <dbReference type="ARBA" id="ARBA00004651"/>
    </source>
</evidence>
<evidence type="ECO:0000256" key="10">
    <source>
        <dbReference type="ARBA" id="ARBA00022840"/>
    </source>
</evidence>
<dbReference type="Pfam" id="PF01627">
    <property type="entry name" value="Hpt"/>
    <property type="match status" value="1"/>
</dbReference>
<keyword evidence="12" id="KW-0902">Two-component regulatory system</keyword>
<dbReference type="Pfam" id="PF00512">
    <property type="entry name" value="HisKA"/>
    <property type="match status" value="1"/>
</dbReference>
<dbReference type="PANTHER" id="PTHR45339">
    <property type="entry name" value="HYBRID SIGNAL TRANSDUCTION HISTIDINE KINASE J"/>
    <property type="match status" value="1"/>
</dbReference>
<evidence type="ECO:0000256" key="13">
    <source>
        <dbReference type="ARBA" id="ARBA00023136"/>
    </source>
</evidence>
<keyword evidence="17" id="KW-0175">Coiled coil</keyword>
<feature type="domain" description="PAS" evidence="21">
    <location>
        <begin position="216"/>
        <end position="262"/>
    </location>
</feature>
<dbReference type="SMART" id="SM00448">
    <property type="entry name" value="REC"/>
    <property type="match status" value="1"/>
</dbReference>
<dbReference type="SMART" id="SM00388">
    <property type="entry name" value="HisKA"/>
    <property type="match status" value="1"/>
</dbReference>
<dbReference type="SMART" id="SM00387">
    <property type="entry name" value="HATPase_c"/>
    <property type="match status" value="1"/>
</dbReference>
<dbReference type="Gene3D" id="1.20.120.160">
    <property type="entry name" value="HPT domain"/>
    <property type="match status" value="1"/>
</dbReference>
<dbReference type="CDD" id="cd16922">
    <property type="entry name" value="HATPase_EvgS-ArcB-TorS-like"/>
    <property type="match status" value="1"/>
</dbReference>
<dbReference type="Gene3D" id="3.30.565.10">
    <property type="entry name" value="Histidine kinase-like ATPase, C-terminal domain"/>
    <property type="match status" value="1"/>
</dbReference>
<dbReference type="Pfam" id="PF00072">
    <property type="entry name" value="Response_reg"/>
    <property type="match status" value="1"/>
</dbReference>
<dbReference type="SUPFAM" id="SSF55785">
    <property type="entry name" value="PYP-like sensor domain (PAS domain)"/>
    <property type="match status" value="2"/>
</dbReference>
<evidence type="ECO:0000256" key="15">
    <source>
        <dbReference type="PROSITE-ProRule" id="PRU00110"/>
    </source>
</evidence>
<feature type="non-terminal residue" evidence="24">
    <location>
        <position position="1"/>
    </location>
</feature>
<accession>A0A831K1R5</accession>
<dbReference type="GO" id="GO:0006355">
    <property type="term" value="P:regulation of DNA-templated transcription"/>
    <property type="evidence" value="ECO:0007669"/>
    <property type="project" value="InterPro"/>
</dbReference>
<dbReference type="PROSITE" id="PS50112">
    <property type="entry name" value="PAS"/>
    <property type="match status" value="2"/>
</dbReference>
<evidence type="ECO:0000256" key="4">
    <source>
        <dbReference type="ARBA" id="ARBA00022475"/>
    </source>
</evidence>
<keyword evidence="6" id="KW-0808">Transferase</keyword>
<evidence type="ECO:0000256" key="11">
    <source>
        <dbReference type="ARBA" id="ARBA00022989"/>
    </source>
</evidence>
<evidence type="ECO:0000256" key="18">
    <source>
        <dbReference type="SAM" id="Phobius"/>
    </source>
</evidence>
<dbReference type="InterPro" id="IPR000014">
    <property type="entry name" value="PAS"/>
</dbReference>
<evidence type="ECO:0000256" key="14">
    <source>
        <dbReference type="ARBA" id="ARBA00023306"/>
    </source>
</evidence>
<feature type="domain" description="Histidine kinase" evidence="19">
    <location>
        <begin position="377"/>
        <end position="597"/>
    </location>
</feature>
<dbReference type="AlphaFoldDB" id="A0A831K1R5"/>
<dbReference type="PROSITE" id="PS50110">
    <property type="entry name" value="RESPONSE_REGULATORY"/>
    <property type="match status" value="1"/>
</dbReference>
<feature type="modified residue" description="Phosphohistidine" evidence="15">
    <location>
        <position position="828"/>
    </location>
</feature>
<dbReference type="SUPFAM" id="SSF52172">
    <property type="entry name" value="CheY-like"/>
    <property type="match status" value="1"/>
</dbReference>
<dbReference type="Gene3D" id="3.40.50.2300">
    <property type="match status" value="1"/>
</dbReference>
<evidence type="ECO:0000256" key="5">
    <source>
        <dbReference type="ARBA" id="ARBA00022553"/>
    </source>
</evidence>
<dbReference type="Pfam" id="PF13426">
    <property type="entry name" value="PAS_9"/>
    <property type="match status" value="1"/>
</dbReference>
<dbReference type="InterPro" id="IPR036890">
    <property type="entry name" value="HATPase_C_sf"/>
</dbReference>
<dbReference type="InterPro" id="IPR001610">
    <property type="entry name" value="PAC"/>
</dbReference>
<dbReference type="GO" id="GO:0005886">
    <property type="term" value="C:plasma membrane"/>
    <property type="evidence" value="ECO:0007669"/>
    <property type="project" value="UniProtKB-SubCell"/>
</dbReference>
<evidence type="ECO:0000259" key="22">
    <source>
        <dbReference type="PROSITE" id="PS50113"/>
    </source>
</evidence>
<evidence type="ECO:0000256" key="17">
    <source>
        <dbReference type="SAM" id="Coils"/>
    </source>
</evidence>
<dbReference type="PROSITE" id="PS50109">
    <property type="entry name" value="HIS_KIN"/>
    <property type="match status" value="1"/>
</dbReference>
<dbReference type="InterPro" id="IPR008207">
    <property type="entry name" value="Sig_transdc_His_kin_Hpt_dom"/>
</dbReference>
<keyword evidence="5 16" id="KW-0597">Phosphoprotein</keyword>
<dbReference type="Pfam" id="PF02518">
    <property type="entry name" value="HATPase_c"/>
    <property type="match status" value="1"/>
</dbReference>
<keyword evidence="11 18" id="KW-1133">Transmembrane helix</keyword>
<keyword evidence="9" id="KW-0418">Kinase</keyword>
<evidence type="ECO:0000256" key="16">
    <source>
        <dbReference type="PROSITE-ProRule" id="PRU00169"/>
    </source>
</evidence>
<feature type="domain" description="HPt" evidence="23">
    <location>
        <begin position="789"/>
        <end position="886"/>
    </location>
</feature>
<dbReference type="CDD" id="cd00088">
    <property type="entry name" value="HPT"/>
    <property type="match status" value="1"/>
</dbReference>
<dbReference type="SUPFAM" id="SSF47226">
    <property type="entry name" value="Histidine-containing phosphotransfer domain, HPT domain"/>
    <property type="match status" value="1"/>
</dbReference>
<evidence type="ECO:0000256" key="9">
    <source>
        <dbReference type="ARBA" id="ARBA00022777"/>
    </source>
</evidence>
<evidence type="ECO:0000256" key="3">
    <source>
        <dbReference type="ARBA" id="ARBA00012438"/>
    </source>
</evidence>
<keyword evidence="14" id="KW-0131">Cell cycle</keyword>
<dbReference type="PANTHER" id="PTHR45339:SF1">
    <property type="entry name" value="HYBRID SIGNAL TRANSDUCTION HISTIDINE KINASE J"/>
    <property type="match status" value="1"/>
</dbReference>
<feature type="domain" description="PAC" evidence="22">
    <location>
        <begin position="289"/>
        <end position="341"/>
    </location>
</feature>